<dbReference type="Proteomes" id="UP000515163">
    <property type="component" value="Unplaced"/>
</dbReference>
<protein>
    <submittedName>
        <fullName evidence="6">Tyrosine-protein kinase Yes-like</fullName>
    </submittedName>
</protein>
<dbReference type="PANTHER" id="PTHR24418">
    <property type="entry name" value="TYROSINE-PROTEIN KINASE"/>
    <property type="match status" value="1"/>
</dbReference>
<name>A0A6P8ID39_ACTTE</name>
<organism evidence="5 6">
    <name type="scientific">Actinia tenebrosa</name>
    <name type="common">Australian red waratah sea anemone</name>
    <dbReference type="NCBI Taxonomy" id="6105"/>
    <lineage>
        <taxon>Eukaryota</taxon>
        <taxon>Metazoa</taxon>
        <taxon>Cnidaria</taxon>
        <taxon>Anthozoa</taxon>
        <taxon>Hexacorallia</taxon>
        <taxon>Actiniaria</taxon>
        <taxon>Actiniidae</taxon>
        <taxon>Actinia</taxon>
    </lineage>
</organism>
<dbReference type="RefSeq" id="XP_031563897.1">
    <property type="nucleotide sequence ID" value="XM_031708037.1"/>
</dbReference>
<evidence type="ECO:0000313" key="5">
    <source>
        <dbReference type="Proteomes" id="UP000515163"/>
    </source>
</evidence>
<keyword evidence="2" id="KW-0067">ATP-binding</keyword>
<dbReference type="InterPro" id="IPR050198">
    <property type="entry name" value="Non-receptor_tyrosine_kinases"/>
</dbReference>
<dbReference type="PROSITE" id="PS50011">
    <property type="entry name" value="PROTEIN_KINASE_DOM"/>
    <property type="match status" value="1"/>
</dbReference>
<dbReference type="KEGG" id="aten:116299383"/>
<evidence type="ECO:0000256" key="1">
    <source>
        <dbReference type="ARBA" id="ARBA00022741"/>
    </source>
</evidence>
<keyword evidence="3" id="KW-1133">Transmembrane helix</keyword>
<reference evidence="6" key="1">
    <citation type="submission" date="2025-08" db="UniProtKB">
        <authorList>
            <consortium name="RefSeq"/>
        </authorList>
    </citation>
    <scope>IDENTIFICATION</scope>
</reference>
<feature type="domain" description="Protein kinase" evidence="4">
    <location>
        <begin position="1"/>
        <end position="258"/>
    </location>
</feature>
<dbReference type="InParanoid" id="A0A6P8ID39"/>
<dbReference type="InterPro" id="IPR000719">
    <property type="entry name" value="Prot_kinase_dom"/>
</dbReference>
<feature type="transmembrane region" description="Helical" evidence="3">
    <location>
        <begin position="343"/>
        <end position="362"/>
    </location>
</feature>
<dbReference type="GO" id="GO:0005524">
    <property type="term" value="F:ATP binding"/>
    <property type="evidence" value="ECO:0007669"/>
    <property type="project" value="UniProtKB-KW"/>
</dbReference>
<keyword evidence="3" id="KW-0472">Membrane</keyword>
<evidence type="ECO:0000256" key="2">
    <source>
        <dbReference type="ARBA" id="ARBA00022840"/>
    </source>
</evidence>
<dbReference type="Gene3D" id="1.10.510.10">
    <property type="entry name" value="Transferase(Phosphotransferase) domain 1"/>
    <property type="match status" value="1"/>
</dbReference>
<keyword evidence="5" id="KW-1185">Reference proteome</keyword>
<evidence type="ECO:0000313" key="6">
    <source>
        <dbReference type="RefSeq" id="XP_031563897.1"/>
    </source>
</evidence>
<dbReference type="OrthoDB" id="346907at2759"/>
<keyword evidence="1" id="KW-0547">Nucleotide-binding</keyword>
<sequence length="367" mass="41794">MGFFGSATTSIDRPTIRNFDMYKAIRELVLKTQKDDLEKLKHLKHENIVSVISLTNHDIKNVALVTEYSGHGSLLQKVLAEKHLPEQLVSFVAQISQGVQYLHDNNIIHGDLRAEHIMVFPNDKVKVSRLGRSKAVGKILDTKSPMPEDAVRWSPPEVIKDGTYSHSSDVYSFGIVCYELFDALDAAKESKTDDVKPFPTIEDNQILAHLQANKRPTRPQLMPIWVHLVAKQCLLLWPSERPPFVLIEDALTSCKPFESCLLYHWVKKHENEADNIDVNVTQSMKASHVIPKESHQTFEKLRQLAAVEVFLDHTYVYAPRKKDDEDDESAYEELPLALNSEDFVLVTILAAVFWIPCSFLIWESGRP</sequence>
<dbReference type="GeneID" id="116299383"/>
<evidence type="ECO:0000256" key="3">
    <source>
        <dbReference type="SAM" id="Phobius"/>
    </source>
</evidence>
<dbReference type="Pfam" id="PF07714">
    <property type="entry name" value="PK_Tyr_Ser-Thr"/>
    <property type="match status" value="1"/>
</dbReference>
<accession>A0A6P8ID39</accession>
<evidence type="ECO:0000259" key="4">
    <source>
        <dbReference type="PROSITE" id="PS50011"/>
    </source>
</evidence>
<proteinExistence type="predicted"/>
<dbReference type="GO" id="GO:0004672">
    <property type="term" value="F:protein kinase activity"/>
    <property type="evidence" value="ECO:0007669"/>
    <property type="project" value="InterPro"/>
</dbReference>
<dbReference type="AlphaFoldDB" id="A0A6P8ID39"/>
<dbReference type="InterPro" id="IPR011009">
    <property type="entry name" value="Kinase-like_dom_sf"/>
</dbReference>
<gene>
    <name evidence="6" type="primary">LOC116299383</name>
</gene>
<dbReference type="SUPFAM" id="SSF56112">
    <property type="entry name" value="Protein kinase-like (PK-like)"/>
    <property type="match status" value="1"/>
</dbReference>
<keyword evidence="3" id="KW-0812">Transmembrane</keyword>
<dbReference type="InterPro" id="IPR001245">
    <property type="entry name" value="Ser-Thr/Tyr_kinase_cat_dom"/>
</dbReference>